<feature type="transmembrane region" description="Helical" evidence="7">
    <location>
        <begin position="173"/>
        <end position="193"/>
    </location>
</feature>
<dbReference type="InterPro" id="IPR011701">
    <property type="entry name" value="MFS"/>
</dbReference>
<keyword evidence="6 7" id="KW-0472">Membrane</keyword>
<evidence type="ECO:0000256" key="5">
    <source>
        <dbReference type="ARBA" id="ARBA00022989"/>
    </source>
</evidence>
<organism evidence="9 10">
    <name type="scientific">Effusibacillus dendaii</name>
    <dbReference type="NCBI Taxonomy" id="2743772"/>
    <lineage>
        <taxon>Bacteria</taxon>
        <taxon>Bacillati</taxon>
        <taxon>Bacillota</taxon>
        <taxon>Bacilli</taxon>
        <taxon>Bacillales</taxon>
        <taxon>Alicyclobacillaceae</taxon>
        <taxon>Effusibacillus</taxon>
    </lineage>
</organism>
<sequence>MRVLAHHSSASDRLYPWLLLSVTSLGVILTALHNGTLNVALPEVAQHFHATAVTASWILLSYMLFSTILILVFGRLADIYGHRNLYLTGFVGFTVVSFLIGFSPNVWVLIGLRALQAAGGALIISNTTALITDAFPERLLGTGLGINVLISSIGQLLGPSIGGWLAASFGWQWVFWFNVPVGVTGVIWGIVTLRPVPQRSHTEKVDLRGIAVVFLLLGGLILAFSEEGVLGWNSWPVILGFVLFCVFTPCFIWVEWHAKDPLIDFGLFRDRAYAMANLTAFLNSLARASVVLLIALFFQRSKSRTFNRTILAL</sequence>
<dbReference type="PANTHER" id="PTHR42718">
    <property type="entry name" value="MAJOR FACILITATOR SUPERFAMILY MULTIDRUG TRANSPORTER MFSC"/>
    <property type="match status" value="1"/>
</dbReference>
<dbReference type="PANTHER" id="PTHR42718:SF46">
    <property type="entry name" value="BLR6921 PROTEIN"/>
    <property type="match status" value="1"/>
</dbReference>
<proteinExistence type="predicted"/>
<dbReference type="GO" id="GO:0022857">
    <property type="term" value="F:transmembrane transporter activity"/>
    <property type="evidence" value="ECO:0007669"/>
    <property type="project" value="InterPro"/>
</dbReference>
<accession>A0A7I8DG59</accession>
<keyword evidence="4 7" id="KW-0812">Transmembrane</keyword>
<dbReference type="InterPro" id="IPR036259">
    <property type="entry name" value="MFS_trans_sf"/>
</dbReference>
<dbReference type="Gene3D" id="1.20.1720.10">
    <property type="entry name" value="Multidrug resistance protein D"/>
    <property type="match status" value="1"/>
</dbReference>
<dbReference type="SUPFAM" id="SSF103473">
    <property type="entry name" value="MFS general substrate transporter"/>
    <property type="match status" value="1"/>
</dbReference>
<name>A0A7I8DG59_9BACL</name>
<dbReference type="RefSeq" id="WP_200757677.1">
    <property type="nucleotide sequence ID" value="NZ_AP023366.1"/>
</dbReference>
<protein>
    <recommendedName>
        <fullName evidence="8">Major facilitator superfamily (MFS) profile domain-containing protein</fullName>
    </recommendedName>
</protein>
<keyword evidence="2" id="KW-0813">Transport</keyword>
<feature type="domain" description="Major facilitator superfamily (MFS) profile" evidence="8">
    <location>
        <begin position="19"/>
        <end position="313"/>
    </location>
</feature>
<dbReference type="Pfam" id="PF07690">
    <property type="entry name" value="MFS_1"/>
    <property type="match status" value="1"/>
</dbReference>
<keyword evidence="10" id="KW-1185">Reference proteome</keyword>
<gene>
    <name evidence="9" type="ORF">skT53_25450</name>
</gene>
<dbReference type="CDD" id="cd17321">
    <property type="entry name" value="MFS_MMR_MDR_like"/>
    <property type="match status" value="1"/>
</dbReference>
<dbReference type="EMBL" id="AP023366">
    <property type="protein sequence ID" value="BCJ87560.1"/>
    <property type="molecule type" value="Genomic_DNA"/>
</dbReference>
<dbReference type="PROSITE" id="PS50850">
    <property type="entry name" value="MFS"/>
    <property type="match status" value="1"/>
</dbReference>
<evidence type="ECO:0000256" key="6">
    <source>
        <dbReference type="ARBA" id="ARBA00023136"/>
    </source>
</evidence>
<reference evidence="9 10" key="1">
    <citation type="submission" date="2020-08" db="EMBL/GenBank/DDBJ databases">
        <title>Complete Genome Sequence of Effusibacillus dendaii Strain skT53, Isolated from Farmland soil.</title>
        <authorList>
            <person name="Konishi T."/>
            <person name="Kawasaki H."/>
        </authorList>
    </citation>
    <scope>NUCLEOTIDE SEQUENCE [LARGE SCALE GENOMIC DNA]</scope>
    <source>
        <strain evidence="10">skT53</strain>
    </source>
</reference>
<keyword evidence="3" id="KW-1003">Cell membrane</keyword>
<dbReference type="InterPro" id="IPR020846">
    <property type="entry name" value="MFS_dom"/>
</dbReference>
<keyword evidence="5 7" id="KW-1133">Transmembrane helix</keyword>
<evidence type="ECO:0000256" key="3">
    <source>
        <dbReference type="ARBA" id="ARBA00022475"/>
    </source>
</evidence>
<feature type="transmembrane region" description="Helical" evidence="7">
    <location>
        <begin position="85"/>
        <end position="102"/>
    </location>
</feature>
<dbReference type="Proteomes" id="UP000593802">
    <property type="component" value="Chromosome"/>
</dbReference>
<evidence type="ECO:0000256" key="7">
    <source>
        <dbReference type="SAM" id="Phobius"/>
    </source>
</evidence>
<feature type="transmembrane region" description="Helical" evidence="7">
    <location>
        <begin position="52"/>
        <end position="73"/>
    </location>
</feature>
<evidence type="ECO:0000256" key="1">
    <source>
        <dbReference type="ARBA" id="ARBA00004651"/>
    </source>
</evidence>
<evidence type="ECO:0000256" key="4">
    <source>
        <dbReference type="ARBA" id="ARBA00022692"/>
    </source>
</evidence>
<feature type="transmembrane region" description="Helical" evidence="7">
    <location>
        <begin position="237"/>
        <end position="254"/>
    </location>
</feature>
<evidence type="ECO:0000313" key="9">
    <source>
        <dbReference type="EMBL" id="BCJ87560.1"/>
    </source>
</evidence>
<feature type="transmembrane region" description="Helical" evidence="7">
    <location>
        <begin position="14"/>
        <end position="32"/>
    </location>
</feature>
<feature type="transmembrane region" description="Helical" evidence="7">
    <location>
        <begin position="275"/>
        <end position="298"/>
    </location>
</feature>
<feature type="transmembrane region" description="Helical" evidence="7">
    <location>
        <begin position="144"/>
        <end position="167"/>
    </location>
</feature>
<dbReference type="GO" id="GO:0005886">
    <property type="term" value="C:plasma membrane"/>
    <property type="evidence" value="ECO:0007669"/>
    <property type="project" value="UniProtKB-SubCell"/>
</dbReference>
<dbReference type="KEGG" id="eff:skT53_25450"/>
<evidence type="ECO:0000313" key="10">
    <source>
        <dbReference type="Proteomes" id="UP000593802"/>
    </source>
</evidence>
<comment type="subcellular location">
    <subcellularLocation>
        <location evidence="1">Cell membrane</location>
        <topology evidence="1">Multi-pass membrane protein</topology>
    </subcellularLocation>
</comment>
<feature type="transmembrane region" description="Helical" evidence="7">
    <location>
        <begin position="205"/>
        <end position="225"/>
    </location>
</feature>
<evidence type="ECO:0000259" key="8">
    <source>
        <dbReference type="PROSITE" id="PS50850"/>
    </source>
</evidence>
<evidence type="ECO:0000256" key="2">
    <source>
        <dbReference type="ARBA" id="ARBA00022448"/>
    </source>
</evidence>
<dbReference type="AlphaFoldDB" id="A0A7I8DG59"/>